<dbReference type="PANTHER" id="PTHR11860">
    <property type="entry name" value="POLYMERIC-IMMUNOGLOBULIN RECEPTOR"/>
    <property type="match status" value="1"/>
</dbReference>
<dbReference type="InterPro" id="IPR013106">
    <property type="entry name" value="Ig_V-set"/>
</dbReference>
<dbReference type="InterPro" id="IPR036179">
    <property type="entry name" value="Ig-like_dom_sf"/>
</dbReference>
<reference evidence="6" key="3">
    <citation type="submission" date="2025-08" db="UniProtKB">
        <authorList>
            <consortium name="Ensembl"/>
        </authorList>
    </citation>
    <scope>IDENTIFICATION</scope>
</reference>
<dbReference type="AlphaFoldDB" id="A0A3P8YCA3"/>
<dbReference type="SMART" id="SM00409">
    <property type="entry name" value="IG"/>
    <property type="match status" value="1"/>
</dbReference>
<proteinExistence type="predicted"/>
<dbReference type="GO" id="GO:0005886">
    <property type="term" value="C:plasma membrane"/>
    <property type="evidence" value="ECO:0007669"/>
    <property type="project" value="TreeGrafter"/>
</dbReference>
<dbReference type="PANTHER" id="PTHR11860:SF87">
    <property type="entry name" value="CMRF35-LIKE MOLECULE 8"/>
    <property type="match status" value="1"/>
</dbReference>
<reference evidence="6" key="2">
    <citation type="submission" date="2020-02" db="EMBL/GenBank/DDBJ databases">
        <title>Esox lucius (northern pike) genome, fEsoLuc1, primary haplotype.</title>
        <authorList>
            <person name="Myers G."/>
            <person name="Karagic N."/>
            <person name="Meyer A."/>
            <person name="Pippel M."/>
            <person name="Reichard M."/>
            <person name="Winkler S."/>
            <person name="Tracey A."/>
            <person name="Sims Y."/>
            <person name="Howe K."/>
            <person name="Rhie A."/>
            <person name="Formenti G."/>
            <person name="Durbin R."/>
            <person name="Fedrigo O."/>
            <person name="Jarvis E.D."/>
        </authorList>
    </citation>
    <scope>NUCLEOTIDE SEQUENCE [LARGE SCALE GENOMIC DNA]</scope>
</reference>
<dbReference type="Ensembl" id="ENSELUT00000023016.3">
    <property type="protein sequence ID" value="ENSELUP00000014273.2"/>
    <property type="gene ID" value="ENSELUG00000014310.3"/>
</dbReference>
<accession>A0A3P8YCA3</accession>
<comment type="subcellular location">
    <subcellularLocation>
        <location evidence="1">Membrane</location>
    </subcellularLocation>
</comment>
<dbReference type="GO" id="GO:0004888">
    <property type="term" value="F:transmembrane signaling receptor activity"/>
    <property type="evidence" value="ECO:0007669"/>
    <property type="project" value="TreeGrafter"/>
</dbReference>
<dbReference type="InterPro" id="IPR003599">
    <property type="entry name" value="Ig_sub"/>
</dbReference>
<keyword evidence="4" id="KW-0732">Signal</keyword>
<dbReference type="InterPro" id="IPR050671">
    <property type="entry name" value="CD300_family_receptors"/>
</dbReference>
<dbReference type="OMA" id="FITSCHH"/>
<dbReference type="GeneTree" id="ENSGT01100000263603"/>
<evidence type="ECO:0000256" key="2">
    <source>
        <dbReference type="ARBA" id="ARBA00022692"/>
    </source>
</evidence>
<dbReference type="Bgee" id="ENSELUG00000014310">
    <property type="expression patterns" value="Expressed in head kidney and 12 other cell types or tissues"/>
</dbReference>
<dbReference type="Pfam" id="PF07686">
    <property type="entry name" value="V-set"/>
    <property type="match status" value="1"/>
</dbReference>
<keyword evidence="3" id="KW-0472">Membrane</keyword>
<keyword evidence="2" id="KW-0812">Transmembrane</keyword>
<organism evidence="6 7">
    <name type="scientific">Esox lucius</name>
    <name type="common">Northern pike</name>
    <dbReference type="NCBI Taxonomy" id="8010"/>
    <lineage>
        <taxon>Eukaryota</taxon>
        <taxon>Metazoa</taxon>
        <taxon>Chordata</taxon>
        <taxon>Craniata</taxon>
        <taxon>Vertebrata</taxon>
        <taxon>Euteleostomi</taxon>
        <taxon>Actinopterygii</taxon>
        <taxon>Neopterygii</taxon>
        <taxon>Teleostei</taxon>
        <taxon>Protacanthopterygii</taxon>
        <taxon>Esociformes</taxon>
        <taxon>Esocidae</taxon>
        <taxon>Esox</taxon>
    </lineage>
</organism>
<feature type="signal peptide" evidence="4">
    <location>
        <begin position="1"/>
        <end position="22"/>
    </location>
</feature>
<evidence type="ECO:0000256" key="3">
    <source>
        <dbReference type="ARBA" id="ARBA00023136"/>
    </source>
</evidence>
<evidence type="ECO:0000313" key="7">
    <source>
        <dbReference type="Proteomes" id="UP000265140"/>
    </source>
</evidence>
<evidence type="ECO:0000256" key="1">
    <source>
        <dbReference type="ARBA" id="ARBA00004370"/>
    </source>
</evidence>
<dbReference type="STRING" id="8010.ENSELUP00000014273"/>
<dbReference type="Proteomes" id="UP000265140">
    <property type="component" value="Chromosome 9"/>
</dbReference>
<evidence type="ECO:0000259" key="5">
    <source>
        <dbReference type="SMART" id="SM00409"/>
    </source>
</evidence>
<feature type="chain" id="PRO_5028334863" description="Immunoglobulin domain-containing protein" evidence="4">
    <location>
        <begin position="23"/>
        <end position="198"/>
    </location>
</feature>
<evidence type="ECO:0000313" key="6">
    <source>
        <dbReference type="Ensembl" id="ENSELUP00000014273.2"/>
    </source>
</evidence>
<dbReference type="InParanoid" id="A0A3P8YCA3"/>
<keyword evidence="7" id="KW-1185">Reference proteome</keyword>
<protein>
    <recommendedName>
        <fullName evidence="5">Immunoglobulin domain-containing protein</fullName>
    </recommendedName>
</protein>
<reference evidence="7" key="1">
    <citation type="journal article" date="2014" name="PLoS ONE">
        <title>The genome and linkage map of the northern pike (Esox lucius): conserved synteny revealed between the salmonid sister group and the Neoteleostei.</title>
        <authorList>
            <person name="Rondeau E.B."/>
            <person name="Minkley D.R."/>
            <person name="Leong J.S."/>
            <person name="Messmer A.M."/>
            <person name="Jantzen J.R."/>
            <person name="von Schalburg K.R."/>
            <person name="Lemon C."/>
            <person name="Bird N.H."/>
            <person name="Koop B.F."/>
        </authorList>
    </citation>
    <scope>NUCLEOTIDE SEQUENCE</scope>
</reference>
<sequence>SWMSVYLCVVTLSCFTGLCVEASPYGVLKVEGGYVTFSCFFGWSENNNKFICKKTCSDEDILVETKGSRNVTQGRYSITDNGNGVFSVTIKDLKKSDSGEYWCGVERSVKDSYKELYLSVRDGKFTVNLNWLYCLLFITSCHHNTPKPLNNIHHLYNSTKPLSNILGYTYNASDIYKHPRSLFIRRRCDDSLLLEILH</sequence>
<dbReference type="InterPro" id="IPR013783">
    <property type="entry name" value="Ig-like_fold"/>
</dbReference>
<evidence type="ECO:0000256" key="4">
    <source>
        <dbReference type="SAM" id="SignalP"/>
    </source>
</evidence>
<reference evidence="6" key="4">
    <citation type="submission" date="2025-09" db="UniProtKB">
        <authorList>
            <consortium name="Ensembl"/>
        </authorList>
    </citation>
    <scope>IDENTIFICATION</scope>
</reference>
<name>A0A3P8YCA3_ESOLU</name>
<dbReference type="Gene3D" id="2.60.40.10">
    <property type="entry name" value="Immunoglobulins"/>
    <property type="match status" value="1"/>
</dbReference>
<feature type="domain" description="Immunoglobulin" evidence="5">
    <location>
        <begin position="24"/>
        <end position="121"/>
    </location>
</feature>
<dbReference type="SUPFAM" id="SSF48726">
    <property type="entry name" value="Immunoglobulin"/>
    <property type="match status" value="1"/>
</dbReference>